<reference evidence="2" key="1">
    <citation type="journal article" date="2011" name="Nat. Genet.">
        <title>The Arabidopsis lyrata genome sequence and the basis of rapid genome size change.</title>
        <authorList>
            <person name="Hu T.T."/>
            <person name="Pattyn P."/>
            <person name="Bakker E.G."/>
            <person name="Cao J."/>
            <person name="Cheng J.-F."/>
            <person name="Clark R.M."/>
            <person name="Fahlgren N."/>
            <person name="Fawcett J.A."/>
            <person name="Grimwood J."/>
            <person name="Gundlach H."/>
            <person name="Haberer G."/>
            <person name="Hollister J.D."/>
            <person name="Ossowski S."/>
            <person name="Ottilar R.P."/>
            <person name="Salamov A.A."/>
            <person name="Schneeberger K."/>
            <person name="Spannagl M."/>
            <person name="Wang X."/>
            <person name="Yang L."/>
            <person name="Nasrallah M.E."/>
            <person name="Bergelson J."/>
            <person name="Carrington J.C."/>
            <person name="Gaut B.S."/>
            <person name="Schmutz J."/>
            <person name="Mayer K.F.X."/>
            <person name="Van de Peer Y."/>
            <person name="Grigoriev I.V."/>
            <person name="Nordborg M."/>
            <person name="Weigel D."/>
            <person name="Guo Y.-L."/>
        </authorList>
    </citation>
    <scope>NUCLEOTIDE SEQUENCE [LARGE SCALE GENOMIC DNA]</scope>
    <source>
        <strain evidence="2">cv. MN47</strain>
    </source>
</reference>
<accession>D7L664</accession>
<protein>
    <submittedName>
        <fullName evidence="1">Predicted protein</fullName>
    </submittedName>
</protein>
<evidence type="ECO:0000313" key="1">
    <source>
        <dbReference type="EMBL" id="EFH61422.1"/>
    </source>
</evidence>
<evidence type="ECO:0000313" key="2">
    <source>
        <dbReference type="Proteomes" id="UP000008694"/>
    </source>
</evidence>
<sequence>TRAASVNSRTYLLTNHYRSSVYTFNNFLKNTIYTSMERTFNNKQIPVKMTSPCK</sequence>
<dbReference type="HOGENOM" id="CLU_3056561_0_0_1"/>
<feature type="non-terminal residue" evidence="1">
    <location>
        <position position="1"/>
    </location>
</feature>
<proteinExistence type="predicted"/>
<dbReference type="Proteomes" id="UP000008694">
    <property type="component" value="Unassembled WGS sequence"/>
</dbReference>
<dbReference type="Gramene" id="fgenesh2_kg.3__1840__AT3G16712.1">
    <property type="protein sequence ID" value="fgenesh2_kg.3__1840__AT3G16712.1"/>
    <property type="gene ID" value="fgenesh2_kg.3__1840__AT3G16712.1"/>
</dbReference>
<gene>
    <name evidence="1" type="ORF">ARALYDRAFT_479139</name>
</gene>
<organism evidence="2">
    <name type="scientific">Arabidopsis lyrata subsp. lyrata</name>
    <name type="common">Lyre-leaved rock-cress</name>
    <dbReference type="NCBI Taxonomy" id="81972"/>
    <lineage>
        <taxon>Eukaryota</taxon>
        <taxon>Viridiplantae</taxon>
        <taxon>Streptophyta</taxon>
        <taxon>Embryophyta</taxon>
        <taxon>Tracheophyta</taxon>
        <taxon>Spermatophyta</taxon>
        <taxon>Magnoliopsida</taxon>
        <taxon>eudicotyledons</taxon>
        <taxon>Gunneridae</taxon>
        <taxon>Pentapetalae</taxon>
        <taxon>rosids</taxon>
        <taxon>malvids</taxon>
        <taxon>Brassicales</taxon>
        <taxon>Brassicaceae</taxon>
        <taxon>Camelineae</taxon>
        <taxon>Arabidopsis</taxon>
    </lineage>
</organism>
<keyword evidence="2" id="KW-1185">Reference proteome</keyword>
<dbReference type="EMBL" id="GL348715">
    <property type="protein sequence ID" value="EFH61422.1"/>
    <property type="molecule type" value="Genomic_DNA"/>
</dbReference>
<name>D7L664_ARALL</name>
<dbReference type="AlphaFoldDB" id="D7L664"/>